<keyword evidence="3" id="KW-1185">Reference proteome</keyword>
<comment type="caution">
    <text evidence="2">The sequence shown here is derived from an EMBL/GenBank/DDBJ whole genome shotgun (WGS) entry which is preliminary data.</text>
</comment>
<feature type="compositionally biased region" description="Low complexity" evidence="1">
    <location>
        <begin position="47"/>
        <end position="64"/>
    </location>
</feature>
<evidence type="ECO:0000313" key="2">
    <source>
        <dbReference type="EMBL" id="CAJ2512901.1"/>
    </source>
</evidence>
<evidence type="ECO:0000256" key="1">
    <source>
        <dbReference type="SAM" id="MobiDB-lite"/>
    </source>
</evidence>
<evidence type="ECO:0000313" key="3">
    <source>
        <dbReference type="Proteomes" id="UP001295740"/>
    </source>
</evidence>
<organism evidence="2 3">
    <name type="scientific">Anthostomella pinea</name>
    <dbReference type="NCBI Taxonomy" id="933095"/>
    <lineage>
        <taxon>Eukaryota</taxon>
        <taxon>Fungi</taxon>
        <taxon>Dikarya</taxon>
        <taxon>Ascomycota</taxon>
        <taxon>Pezizomycotina</taxon>
        <taxon>Sordariomycetes</taxon>
        <taxon>Xylariomycetidae</taxon>
        <taxon>Xylariales</taxon>
        <taxon>Xylariaceae</taxon>
        <taxon>Anthostomella</taxon>
    </lineage>
</organism>
<feature type="region of interest" description="Disordered" evidence="1">
    <location>
        <begin position="20"/>
        <end position="64"/>
    </location>
</feature>
<protein>
    <submittedName>
        <fullName evidence="2">Uu.00g010200.m01.CDS01</fullName>
    </submittedName>
</protein>
<dbReference type="EMBL" id="CAUWAG010000020">
    <property type="protein sequence ID" value="CAJ2512901.1"/>
    <property type="molecule type" value="Genomic_DNA"/>
</dbReference>
<sequence length="64" mass="6544">MPSQQKIDEVLATKPVTFSLKTTGGRWNERTRSATSSPAPGVGRTDSATSSSSSSSAGSTSSSH</sequence>
<accession>A0AAI8VXI6</accession>
<dbReference type="AlphaFoldDB" id="A0AAI8VXI6"/>
<proteinExistence type="predicted"/>
<dbReference type="Proteomes" id="UP001295740">
    <property type="component" value="Unassembled WGS sequence"/>
</dbReference>
<reference evidence="2" key="1">
    <citation type="submission" date="2023-10" db="EMBL/GenBank/DDBJ databases">
        <authorList>
            <person name="Hackl T."/>
        </authorList>
    </citation>
    <scope>NUCLEOTIDE SEQUENCE</scope>
</reference>
<name>A0AAI8VXI6_9PEZI</name>
<gene>
    <name evidence="2" type="ORF">KHLLAP_LOCUS13369</name>
</gene>